<dbReference type="Proteomes" id="UP000178859">
    <property type="component" value="Unassembled WGS sequence"/>
</dbReference>
<evidence type="ECO:0000313" key="10">
    <source>
        <dbReference type="EMBL" id="OGE64782.1"/>
    </source>
</evidence>
<keyword evidence="3" id="KW-0597">Phosphoprotein</keyword>
<evidence type="ECO:0000259" key="9">
    <source>
        <dbReference type="PROSITE" id="PS50109"/>
    </source>
</evidence>
<dbReference type="SMART" id="SM00387">
    <property type="entry name" value="HATPase_c"/>
    <property type="match status" value="1"/>
</dbReference>
<keyword evidence="5" id="KW-0547">Nucleotide-binding</keyword>
<evidence type="ECO:0000256" key="7">
    <source>
        <dbReference type="ARBA" id="ARBA00022840"/>
    </source>
</evidence>
<sequence>MGESPVKKLTVNVERGGDGVWVYVQDTGGGIAPENRDRVFEKDFTTKREGNGLGLYAAKIKVEAHQGKIGVLETGPAGTTFAVYLPRG</sequence>
<comment type="caution">
    <text evidence="10">The sequence shown here is derived from an EMBL/GenBank/DDBJ whole genome shotgun (WGS) entry which is preliminary data.</text>
</comment>
<evidence type="ECO:0000256" key="6">
    <source>
        <dbReference type="ARBA" id="ARBA00022777"/>
    </source>
</evidence>
<dbReference type="PROSITE" id="PS50109">
    <property type="entry name" value="HIS_KIN"/>
    <property type="match status" value="1"/>
</dbReference>
<keyword evidence="7" id="KW-0067">ATP-binding</keyword>
<keyword evidence="6" id="KW-0418">Kinase</keyword>
<feature type="domain" description="Histidine kinase" evidence="9">
    <location>
        <begin position="1"/>
        <end position="88"/>
    </location>
</feature>
<dbReference type="PANTHER" id="PTHR43065">
    <property type="entry name" value="SENSOR HISTIDINE KINASE"/>
    <property type="match status" value="1"/>
</dbReference>
<dbReference type="EC" id="2.7.13.3" evidence="2"/>
<evidence type="ECO:0000313" key="11">
    <source>
        <dbReference type="Proteomes" id="UP000178859"/>
    </source>
</evidence>
<dbReference type="SUPFAM" id="SSF55874">
    <property type="entry name" value="ATPase domain of HSP90 chaperone/DNA topoisomerase II/histidine kinase"/>
    <property type="match status" value="1"/>
</dbReference>
<comment type="catalytic activity">
    <reaction evidence="1">
        <text>ATP + protein L-histidine = ADP + protein N-phospho-L-histidine.</text>
        <dbReference type="EC" id="2.7.13.3"/>
    </reaction>
</comment>
<dbReference type="AlphaFoldDB" id="A0A1F5MHF7"/>
<gene>
    <name evidence="10" type="ORF">A3I48_01845</name>
</gene>
<organism evidence="10 11">
    <name type="scientific">Candidatus Daviesbacteria bacterium RIFCSPLOWO2_02_FULL_36_7</name>
    <dbReference type="NCBI Taxonomy" id="1797792"/>
    <lineage>
        <taxon>Bacteria</taxon>
        <taxon>Candidatus Daviesiibacteriota</taxon>
    </lineage>
</organism>
<dbReference type="GO" id="GO:0000160">
    <property type="term" value="P:phosphorelay signal transduction system"/>
    <property type="evidence" value="ECO:0007669"/>
    <property type="project" value="UniProtKB-KW"/>
</dbReference>
<dbReference type="InterPro" id="IPR036890">
    <property type="entry name" value="HATPase_C_sf"/>
</dbReference>
<evidence type="ECO:0000256" key="2">
    <source>
        <dbReference type="ARBA" id="ARBA00012438"/>
    </source>
</evidence>
<keyword evidence="4" id="KW-0808">Transferase</keyword>
<proteinExistence type="predicted"/>
<dbReference type="EMBL" id="MFDT01000040">
    <property type="protein sequence ID" value="OGE64782.1"/>
    <property type="molecule type" value="Genomic_DNA"/>
</dbReference>
<dbReference type="InterPro" id="IPR005467">
    <property type="entry name" value="His_kinase_dom"/>
</dbReference>
<dbReference type="GO" id="GO:0004673">
    <property type="term" value="F:protein histidine kinase activity"/>
    <property type="evidence" value="ECO:0007669"/>
    <property type="project" value="UniProtKB-EC"/>
</dbReference>
<name>A0A1F5MHF7_9BACT</name>
<accession>A0A1F5MHF7</accession>
<dbReference type="InterPro" id="IPR004358">
    <property type="entry name" value="Sig_transdc_His_kin-like_C"/>
</dbReference>
<dbReference type="PRINTS" id="PR00344">
    <property type="entry name" value="BCTRLSENSOR"/>
</dbReference>
<evidence type="ECO:0000256" key="5">
    <source>
        <dbReference type="ARBA" id="ARBA00022741"/>
    </source>
</evidence>
<dbReference type="PANTHER" id="PTHR43065:SF10">
    <property type="entry name" value="PEROXIDE STRESS-ACTIVATED HISTIDINE KINASE MAK3"/>
    <property type="match status" value="1"/>
</dbReference>
<reference evidence="10 11" key="1">
    <citation type="journal article" date="2016" name="Nat. Commun.">
        <title>Thousands of microbial genomes shed light on interconnected biogeochemical processes in an aquifer system.</title>
        <authorList>
            <person name="Anantharaman K."/>
            <person name="Brown C.T."/>
            <person name="Hug L.A."/>
            <person name="Sharon I."/>
            <person name="Castelle C.J."/>
            <person name="Probst A.J."/>
            <person name="Thomas B.C."/>
            <person name="Singh A."/>
            <person name="Wilkins M.J."/>
            <person name="Karaoz U."/>
            <person name="Brodie E.L."/>
            <person name="Williams K.H."/>
            <person name="Hubbard S.S."/>
            <person name="Banfield J.F."/>
        </authorList>
    </citation>
    <scope>NUCLEOTIDE SEQUENCE [LARGE SCALE GENOMIC DNA]</scope>
</reference>
<evidence type="ECO:0000256" key="8">
    <source>
        <dbReference type="ARBA" id="ARBA00023012"/>
    </source>
</evidence>
<dbReference type="GO" id="GO:0005524">
    <property type="term" value="F:ATP binding"/>
    <property type="evidence" value="ECO:0007669"/>
    <property type="project" value="UniProtKB-KW"/>
</dbReference>
<dbReference type="InterPro" id="IPR003594">
    <property type="entry name" value="HATPase_dom"/>
</dbReference>
<protein>
    <recommendedName>
        <fullName evidence="2">histidine kinase</fullName>
        <ecNumber evidence="2">2.7.13.3</ecNumber>
    </recommendedName>
</protein>
<evidence type="ECO:0000256" key="1">
    <source>
        <dbReference type="ARBA" id="ARBA00000085"/>
    </source>
</evidence>
<keyword evidence="8" id="KW-0902">Two-component regulatory system</keyword>
<evidence type="ECO:0000256" key="3">
    <source>
        <dbReference type="ARBA" id="ARBA00022553"/>
    </source>
</evidence>
<dbReference type="Gene3D" id="3.30.565.10">
    <property type="entry name" value="Histidine kinase-like ATPase, C-terminal domain"/>
    <property type="match status" value="1"/>
</dbReference>
<dbReference type="Pfam" id="PF02518">
    <property type="entry name" value="HATPase_c"/>
    <property type="match status" value="1"/>
</dbReference>
<evidence type="ECO:0000256" key="4">
    <source>
        <dbReference type="ARBA" id="ARBA00022679"/>
    </source>
</evidence>